<proteinExistence type="inferred from homology"/>
<dbReference type="InterPro" id="IPR006059">
    <property type="entry name" value="SBP"/>
</dbReference>
<dbReference type="Proteomes" id="UP001461341">
    <property type="component" value="Chromosome"/>
</dbReference>
<accession>A0ABZ2YC12</accession>
<reference evidence="5 6" key="1">
    <citation type="submission" date="2023-03" db="EMBL/GenBank/DDBJ databases">
        <title>Novel Species.</title>
        <authorList>
            <person name="Ma S."/>
        </authorList>
    </citation>
    <scope>NUCLEOTIDE SEQUENCE [LARGE SCALE GENOMIC DNA]</scope>
    <source>
        <strain evidence="5 6">B11</strain>
    </source>
</reference>
<dbReference type="PANTHER" id="PTHR43649:SF34">
    <property type="entry name" value="ABC TRANSPORTER PERIPLASMIC-BINDING PROTEIN YCJN-RELATED"/>
    <property type="match status" value="1"/>
</dbReference>
<evidence type="ECO:0000313" key="6">
    <source>
        <dbReference type="Proteomes" id="UP001461341"/>
    </source>
</evidence>
<dbReference type="PANTHER" id="PTHR43649">
    <property type="entry name" value="ARABINOSE-BINDING PROTEIN-RELATED"/>
    <property type="match status" value="1"/>
</dbReference>
<keyword evidence="3" id="KW-0813">Transport</keyword>
<dbReference type="SUPFAM" id="SSF53850">
    <property type="entry name" value="Periplasmic binding protein-like II"/>
    <property type="match status" value="1"/>
</dbReference>
<evidence type="ECO:0000256" key="4">
    <source>
        <dbReference type="ARBA" id="ARBA00022729"/>
    </source>
</evidence>
<evidence type="ECO:0000256" key="2">
    <source>
        <dbReference type="ARBA" id="ARBA00008520"/>
    </source>
</evidence>
<evidence type="ECO:0000313" key="5">
    <source>
        <dbReference type="EMBL" id="WZL76127.1"/>
    </source>
</evidence>
<sequence length="435" mass="48875">MFSHSFFRIVLASVVFSLVLAFASVVFGGEVTFWTQETEKERMEIIRALAEEFMSKNPDIKINVVPVEENDIPTKLGAAKAAGNPPDIVELGLAPATGYASEGLLDIAMTTEVIQNLGEETFSPAALALLRSVQGEGYIAIPLDAWIQLIYYRKDLFDQAGLGAPDTWDGLEKAAKALNTPPKRFGIAMGSHPEKLFTQQGFEFIALSNGARIFNPQGELVVNSPEMEEALEWYAMMIREYGPPGYLDWRETNQYYLTDRVATAVYSSYLLGDIAGVRDREWAPIEGLPSKTGIVAKLNGPKLSGTYGEMYTLAILKGANPETKQWAEFLMSDGYVRWLFMAVYGKAPVRVSAIDQWKEHEILKLYDPQAIENLLEGINSFRRWGYFEGISFPVIEKIYNLYLFPKAVDKVRTKEWSSSQAVKWLEDEIRKLLEE</sequence>
<evidence type="ECO:0000256" key="1">
    <source>
        <dbReference type="ARBA" id="ARBA00004418"/>
    </source>
</evidence>
<dbReference type="InterPro" id="IPR050490">
    <property type="entry name" value="Bact_solute-bd_prot1"/>
</dbReference>
<dbReference type="RefSeq" id="WP_369018285.1">
    <property type="nucleotide sequence ID" value="NZ_CP121689.1"/>
</dbReference>
<organism evidence="5 6">
    <name type="scientific">Thermatribacter velox</name>
    <dbReference type="NCBI Taxonomy" id="3039681"/>
    <lineage>
        <taxon>Bacteria</taxon>
        <taxon>Pseudomonadati</taxon>
        <taxon>Atribacterota</taxon>
        <taxon>Atribacteria</taxon>
        <taxon>Atribacterales</taxon>
        <taxon>Thermatribacteraceae</taxon>
        <taxon>Thermatribacter</taxon>
    </lineage>
</organism>
<dbReference type="EMBL" id="CP121689">
    <property type="protein sequence ID" value="WZL76127.1"/>
    <property type="molecule type" value="Genomic_DNA"/>
</dbReference>
<comment type="subcellular location">
    <subcellularLocation>
        <location evidence="1">Periplasm</location>
    </subcellularLocation>
</comment>
<keyword evidence="4" id="KW-0732">Signal</keyword>
<name>A0ABZ2YC12_9BACT</name>
<gene>
    <name evidence="5" type="ORF">QBE54_11230</name>
</gene>
<dbReference type="Gene3D" id="3.40.190.10">
    <property type="entry name" value="Periplasmic binding protein-like II"/>
    <property type="match status" value="1"/>
</dbReference>
<protein>
    <submittedName>
        <fullName evidence="5">Extracellular solute-binding protein</fullName>
    </submittedName>
</protein>
<dbReference type="Pfam" id="PF01547">
    <property type="entry name" value="SBP_bac_1"/>
    <property type="match status" value="1"/>
</dbReference>
<comment type="similarity">
    <text evidence="2">Belongs to the bacterial solute-binding protein 1 family.</text>
</comment>
<keyword evidence="6" id="KW-1185">Reference proteome</keyword>
<evidence type="ECO:0000256" key="3">
    <source>
        <dbReference type="ARBA" id="ARBA00022448"/>
    </source>
</evidence>